<evidence type="ECO:0000313" key="8">
    <source>
        <dbReference type="Proteomes" id="UP000094224"/>
    </source>
</evidence>
<comment type="similarity">
    <text evidence="1">Belongs to the NADH dehydrogenase family.</text>
</comment>
<name>A0A1E3T5N0_9MYCO</name>
<dbReference type="Pfam" id="PF07992">
    <property type="entry name" value="Pyr_redox_2"/>
    <property type="match status" value="1"/>
</dbReference>
<evidence type="ECO:0000256" key="5">
    <source>
        <dbReference type="ARBA" id="ARBA00023027"/>
    </source>
</evidence>
<dbReference type="STRING" id="243061.AWC25_14955"/>
<dbReference type="PRINTS" id="PR00368">
    <property type="entry name" value="FADPNR"/>
</dbReference>
<dbReference type="PANTHER" id="PTHR43706:SF45">
    <property type="entry name" value="NADH DEHYDROGENASE-LIKE PROTEIN RV1812C"/>
    <property type="match status" value="1"/>
</dbReference>
<keyword evidence="8" id="KW-1185">Reference proteome</keyword>
<evidence type="ECO:0000256" key="2">
    <source>
        <dbReference type="ARBA" id="ARBA00022630"/>
    </source>
</evidence>
<evidence type="ECO:0000256" key="3">
    <source>
        <dbReference type="ARBA" id="ARBA00022827"/>
    </source>
</evidence>
<gene>
    <name evidence="7" type="ORF">BHQ21_03565</name>
</gene>
<dbReference type="AlphaFoldDB" id="A0A1E3T5N0"/>
<dbReference type="RefSeq" id="WP_069398936.1">
    <property type="nucleotide sequence ID" value="NZ_MIHC01000004.1"/>
</dbReference>
<evidence type="ECO:0000256" key="1">
    <source>
        <dbReference type="ARBA" id="ARBA00005272"/>
    </source>
</evidence>
<evidence type="ECO:0000313" key="7">
    <source>
        <dbReference type="EMBL" id="ODR09684.1"/>
    </source>
</evidence>
<dbReference type="InterPro" id="IPR023753">
    <property type="entry name" value="FAD/NAD-binding_dom"/>
</dbReference>
<dbReference type="GO" id="GO:0003954">
    <property type="term" value="F:NADH dehydrogenase activity"/>
    <property type="evidence" value="ECO:0007669"/>
    <property type="project" value="InterPro"/>
</dbReference>
<accession>A0A1E3T5N0</accession>
<keyword evidence="3" id="KW-0274">FAD</keyword>
<dbReference type="SUPFAM" id="SSF51905">
    <property type="entry name" value="FAD/NAD(P)-binding domain"/>
    <property type="match status" value="1"/>
</dbReference>
<keyword evidence="5" id="KW-0520">NAD</keyword>
<evidence type="ECO:0000259" key="6">
    <source>
        <dbReference type="Pfam" id="PF07992"/>
    </source>
</evidence>
<dbReference type="PANTHER" id="PTHR43706">
    <property type="entry name" value="NADH DEHYDROGENASE"/>
    <property type="match status" value="1"/>
</dbReference>
<protein>
    <submittedName>
        <fullName evidence="7">NADH dehydrogenase</fullName>
    </submittedName>
</protein>
<reference evidence="8" key="1">
    <citation type="submission" date="2016-09" db="EMBL/GenBank/DDBJ databases">
        <authorList>
            <person name="Greninger A.L."/>
            <person name="Jerome K.R."/>
            <person name="Mcnair B."/>
            <person name="Wallis C."/>
            <person name="Fang F."/>
        </authorList>
    </citation>
    <scope>NUCLEOTIDE SEQUENCE [LARGE SCALE GENOMIC DNA]</scope>
    <source>
        <strain evidence="8">BC1_M4</strain>
    </source>
</reference>
<sequence>MTTPPRQKTSVVIVGSGFVGFGCARRLARRLRKLKADVEVTIVSPVDYLLYTPLLPDVAGGLADARSATIPLAGMLPGVRHVRGHVETVDFEDRTLTCTGLDQSRSKLSWDRLVLAPGSVTRLFDIPGLSTYARGFKSTAEVLYLRDHVLEQVELANLEDDPEAAQARRTIVVVGASATGTVLAGTLRAVADAAAGQLGFDPADIKILLIDLAAQVMVGWPDKLSTKARQCLEDRGIDIRLGTSLKEVAADSVQLTDGTRLGTHTVVWVAGVTAAPLVDKLGLPTEHGRLTVRADLTVPGLTHVFAAGDAAAVPDLTRPGKVAAPTAQHAIRQAKVLADNVLASLGHGTTRNYRHHDMGMVSDLGPSHAVANPFGVQLAGRPAKVLTRLQRLCSIPRAFNRLQAAFAYTVGAASPRTLVSLGLATQGDANFATAEGIPLPTRT</sequence>
<dbReference type="PROSITE" id="PS51257">
    <property type="entry name" value="PROKAR_LIPOPROTEIN"/>
    <property type="match status" value="1"/>
</dbReference>
<keyword evidence="4" id="KW-0560">Oxidoreductase</keyword>
<keyword evidence="2" id="KW-0285">Flavoprotein</keyword>
<organism evidence="7 8">
    <name type="scientific">Mycobacterium sherrisii</name>
    <dbReference type="NCBI Taxonomy" id="243061"/>
    <lineage>
        <taxon>Bacteria</taxon>
        <taxon>Bacillati</taxon>
        <taxon>Actinomycetota</taxon>
        <taxon>Actinomycetes</taxon>
        <taxon>Mycobacteriales</taxon>
        <taxon>Mycobacteriaceae</taxon>
        <taxon>Mycobacterium</taxon>
        <taxon>Mycobacterium simiae complex</taxon>
    </lineage>
</organism>
<dbReference type="Proteomes" id="UP000094224">
    <property type="component" value="Unassembled WGS sequence"/>
</dbReference>
<dbReference type="InterPro" id="IPR036188">
    <property type="entry name" value="FAD/NAD-bd_sf"/>
</dbReference>
<proteinExistence type="inferred from homology"/>
<comment type="caution">
    <text evidence="7">The sequence shown here is derived from an EMBL/GenBank/DDBJ whole genome shotgun (WGS) entry which is preliminary data.</text>
</comment>
<dbReference type="EMBL" id="MIHC01000004">
    <property type="protein sequence ID" value="ODR09684.1"/>
    <property type="molecule type" value="Genomic_DNA"/>
</dbReference>
<dbReference type="Gene3D" id="3.50.50.100">
    <property type="match status" value="1"/>
</dbReference>
<evidence type="ECO:0000256" key="4">
    <source>
        <dbReference type="ARBA" id="ARBA00023002"/>
    </source>
</evidence>
<feature type="domain" description="FAD/NAD(P)-binding" evidence="6">
    <location>
        <begin position="10"/>
        <end position="334"/>
    </location>
</feature>
<dbReference type="InterPro" id="IPR045024">
    <property type="entry name" value="NDH-2"/>
</dbReference>